<evidence type="ECO:0000256" key="2">
    <source>
        <dbReference type="ARBA" id="ARBA00022801"/>
    </source>
</evidence>
<keyword evidence="1 6" id="KW-0540">Nuclease</keyword>
<dbReference type="SUPFAM" id="SSF55144">
    <property type="entry name" value="LigT-like"/>
    <property type="match status" value="1"/>
</dbReference>
<evidence type="ECO:0000313" key="8">
    <source>
        <dbReference type="EMBL" id="KAL0822518.1"/>
    </source>
</evidence>
<gene>
    <name evidence="8" type="ORF">ABMA28_004569</name>
</gene>
<name>A0ABD0SU08_LOXSC</name>
<evidence type="ECO:0000256" key="4">
    <source>
        <dbReference type="ARBA" id="ARBA00023242"/>
    </source>
</evidence>
<dbReference type="EMBL" id="JBEDNZ010000016">
    <property type="protein sequence ID" value="KAL0822518.1"/>
    <property type="molecule type" value="Genomic_DNA"/>
</dbReference>
<dbReference type="GO" id="GO:0005634">
    <property type="term" value="C:nucleus"/>
    <property type="evidence" value="ECO:0007669"/>
    <property type="project" value="UniProtKB-SubCell"/>
</dbReference>
<dbReference type="Pfam" id="PF09749">
    <property type="entry name" value="HVSL"/>
    <property type="match status" value="1"/>
</dbReference>
<comment type="subcellular location">
    <subcellularLocation>
        <location evidence="6">Nucleus</location>
    </subcellularLocation>
</comment>
<keyword evidence="3" id="KW-0456">Lyase</keyword>
<evidence type="ECO:0000313" key="9">
    <source>
        <dbReference type="Proteomes" id="UP001549921"/>
    </source>
</evidence>
<feature type="region of interest" description="Disordered" evidence="7">
    <location>
        <begin position="1"/>
        <end position="31"/>
    </location>
</feature>
<evidence type="ECO:0000256" key="1">
    <source>
        <dbReference type="ARBA" id="ARBA00022722"/>
    </source>
</evidence>
<dbReference type="GO" id="GO:1990838">
    <property type="term" value="F:poly(U)-specific exoribonuclease activity, producing 3' uridine cyclic phosphate ends"/>
    <property type="evidence" value="ECO:0007669"/>
    <property type="project" value="UniProtKB-UniRule"/>
</dbReference>
<feature type="compositionally biased region" description="Polar residues" evidence="7">
    <location>
        <begin position="1"/>
        <end position="14"/>
    </location>
</feature>
<organism evidence="8 9">
    <name type="scientific">Loxostege sticticalis</name>
    <name type="common">Beet webworm moth</name>
    <dbReference type="NCBI Taxonomy" id="481309"/>
    <lineage>
        <taxon>Eukaryota</taxon>
        <taxon>Metazoa</taxon>
        <taxon>Ecdysozoa</taxon>
        <taxon>Arthropoda</taxon>
        <taxon>Hexapoda</taxon>
        <taxon>Insecta</taxon>
        <taxon>Pterygota</taxon>
        <taxon>Neoptera</taxon>
        <taxon>Endopterygota</taxon>
        <taxon>Lepidoptera</taxon>
        <taxon>Glossata</taxon>
        <taxon>Ditrysia</taxon>
        <taxon>Pyraloidea</taxon>
        <taxon>Crambidae</taxon>
        <taxon>Pyraustinae</taxon>
        <taxon>Loxostege</taxon>
    </lineage>
</organism>
<dbReference type="InterPro" id="IPR027521">
    <property type="entry name" value="Usb1"/>
</dbReference>
<comment type="function">
    <text evidence="6">Phosphodiesterase responsible for the U6 snRNA 3' end processing. Acts as an exoribonuclease (RNase) responsible for trimming the poly(U) tract of the last nucleotides in the pre-U6 snRNA molecule, leading to the formation of mature U6 snRNA.</text>
</comment>
<dbReference type="GO" id="GO:0034477">
    <property type="term" value="P:U6 snRNA 3'-end processing"/>
    <property type="evidence" value="ECO:0007669"/>
    <property type="project" value="UniProtKB-UniRule"/>
</dbReference>
<sequence>MSGLSFISNYGSSSDESETECTQQPQLKKPKLQVPDLSFVPVVSSESHLDDPQEHDGRVRSFPHVRGNWATFIYVKYSGDKSVFNLSQKILEILSAYEDSCHSCENIHISLSKTVVLQYHLITPFTKCLQEAFGDTQCFQLEFSGVKVYCNEDNTRTFIALEVDYYTKKKLLKLSQKVDNVLKEFKLPLFYEDPSFHMSIIWLNGNKKAELSSLIPEFNICLKEEIGNTVQPILVSDLSWKIGNKYFKFSLQES</sequence>
<dbReference type="AlphaFoldDB" id="A0ABD0SU08"/>
<dbReference type="InterPro" id="IPR009097">
    <property type="entry name" value="Cyclic_Pdiesterase"/>
</dbReference>
<dbReference type="PANTHER" id="PTHR13522">
    <property type="entry name" value="U6 SNRNA PHOSPHODIESTERASE 1"/>
    <property type="match status" value="1"/>
</dbReference>
<dbReference type="HAMAP" id="MF_03040">
    <property type="entry name" value="USB1"/>
    <property type="match status" value="1"/>
</dbReference>
<dbReference type="EC" id="3.1.4.-" evidence="6"/>
<evidence type="ECO:0000256" key="6">
    <source>
        <dbReference type="HAMAP-Rule" id="MF_03040"/>
    </source>
</evidence>
<protein>
    <recommendedName>
        <fullName evidence="6">U6 snRNA phosphodiesterase</fullName>
        <ecNumber evidence="6">3.1.4.-</ecNumber>
    </recommendedName>
</protein>
<keyword evidence="2 6" id="KW-0378">Hydrolase</keyword>
<dbReference type="Proteomes" id="UP001549921">
    <property type="component" value="Unassembled WGS sequence"/>
</dbReference>
<comment type="similarity">
    <text evidence="6">Belongs to the 2H phosphoesterase superfamily. USB1 family.</text>
</comment>
<reference evidence="8 9" key="1">
    <citation type="submission" date="2024-06" db="EMBL/GenBank/DDBJ databases">
        <title>A chromosome-level genome assembly of beet webworm, Loxostege sticticalis.</title>
        <authorList>
            <person name="Zhang Y."/>
        </authorList>
    </citation>
    <scope>NUCLEOTIDE SEQUENCE [LARGE SCALE GENOMIC DNA]</scope>
    <source>
        <strain evidence="8">AQ028</strain>
        <tissue evidence="8">Male pupae</tissue>
    </source>
</reference>
<keyword evidence="4 6" id="KW-0539">Nucleus</keyword>
<proteinExistence type="inferred from homology"/>
<evidence type="ECO:0000256" key="3">
    <source>
        <dbReference type="ARBA" id="ARBA00023239"/>
    </source>
</evidence>
<comment type="catalytic activity">
    <reaction evidence="5">
        <text>a 3'-end uridylyl-uridine-RNA = a 3'-end 2',3'-cyclophospho-uridine-RNA + uridine</text>
        <dbReference type="Rhea" id="RHEA:46052"/>
        <dbReference type="Rhea" id="RHEA-COMP:17384"/>
        <dbReference type="Rhea" id="RHEA-COMP:17385"/>
        <dbReference type="ChEBI" id="CHEBI:16704"/>
        <dbReference type="ChEBI" id="CHEBI:85643"/>
        <dbReference type="ChEBI" id="CHEBI:85644"/>
    </reaction>
    <physiologicalReaction direction="left-to-right" evidence="5">
        <dbReference type="Rhea" id="RHEA:46053"/>
    </physiologicalReaction>
</comment>
<dbReference type="PANTHER" id="PTHR13522:SF3">
    <property type="entry name" value="U6 SNRNA PHOSPHODIESTERASE 1"/>
    <property type="match status" value="1"/>
</dbReference>
<comment type="caution">
    <text evidence="8">The sequence shown here is derived from an EMBL/GenBank/DDBJ whole genome shotgun (WGS) entry which is preliminary data.</text>
</comment>
<evidence type="ECO:0000256" key="5">
    <source>
        <dbReference type="ARBA" id="ARBA00029300"/>
    </source>
</evidence>
<feature type="active site" description="Proton donor/acceptor" evidence="6">
    <location>
        <position position="108"/>
    </location>
</feature>
<feature type="active site" description="Proton donor/acceptor" evidence="6">
    <location>
        <position position="197"/>
    </location>
</feature>
<evidence type="ECO:0000256" key="7">
    <source>
        <dbReference type="SAM" id="MobiDB-lite"/>
    </source>
</evidence>
<dbReference type="GO" id="GO:0016829">
    <property type="term" value="F:lyase activity"/>
    <property type="evidence" value="ECO:0007669"/>
    <property type="project" value="UniProtKB-KW"/>
</dbReference>
<accession>A0ABD0SU08</accession>
<dbReference type="Gene3D" id="3.90.1140.10">
    <property type="entry name" value="Cyclic phosphodiesterase"/>
    <property type="match status" value="1"/>
</dbReference>